<dbReference type="EMBL" id="JAMQOQ010000007">
    <property type="protein sequence ID" value="MDS0296555.1"/>
    <property type="molecule type" value="Genomic_DNA"/>
</dbReference>
<keyword evidence="2" id="KW-1185">Reference proteome</keyword>
<name>A0ABU2G6Z6_9EURY</name>
<reference evidence="1 2" key="1">
    <citation type="submission" date="2022-06" db="EMBL/GenBank/DDBJ databases">
        <title>Halogeometricum sp. a new haloarchaeum isolate from saline soil.</title>
        <authorList>
            <person name="Strakova D."/>
            <person name="Galisteo C."/>
            <person name="Sanchez-Porro C."/>
            <person name="Ventosa A."/>
        </authorList>
    </citation>
    <scope>NUCLEOTIDE SEQUENCE [LARGE SCALE GENOMIC DNA]</scope>
    <source>
        <strain evidence="2">S3BR25-2</strain>
    </source>
</reference>
<evidence type="ECO:0000313" key="2">
    <source>
        <dbReference type="Proteomes" id="UP001254813"/>
    </source>
</evidence>
<protein>
    <recommendedName>
        <fullName evidence="3">Restriction endonuclease</fullName>
    </recommendedName>
</protein>
<evidence type="ECO:0008006" key="3">
    <source>
        <dbReference type="Google" id="ProtNLM"/>
    </source>
</evidence>
<accession>A0ABU2G6Z6</accession>
<proteinExistence type="predicted"/>
<comment type="caution">
    <text evidence="1">The sequence shown here is derived from an EMBL/GenBank/DDBJ whole genome shotgun (WGS) entry which is preliminary data.</text>
</comment>
<organism evidence="1 2">
    <name type="scientific">Halogeometricum luteum</name>
    <dbReference type="NCBI Taxonomy" id="2950537"/>
    <lineage>
        <taxon>Archaea</taxon>
        <taxon>Methanobacteriati</taxon>
        <taxon>Methanobacteriota</taxon>
        <taxon>Stenosarchaea group</taxon>
        <taxon>Halobacteria</taxon>
        <taxon>Halobacteriales</taxon>
        <taxon>Haloferacaceae</taxon>
        <taxon>Halogeometricum</taxon>
    </lineage>
</organism>
<evidence type="ECO:0000313" key="1">
    <source>
        <dbReference type="EMBL" id="MDS0296555.1"/>
    </source>
</evidence>
<dbReference type="Proteomes" id="UP001254813">
    <property type="component" value="Unassembled WGS sequence"/>
</dbReference>
<gene>
    <name evidence="1" type="ORF">NDI79_20485</name>
</gene>
<sequence>MPEEEQLTADSFNLIPDSDGERLQTAFLSILRENGVITRDSEEYHVSERNVFDDIGRLGLFSFYYEGWSGQGDLSHVILDDDLIASIWCPNDAATPYGRGKVRDPLTHLGHAYGNCGVCPSKSLLGFNSGHSNLPRTMEQGRRDIEVPDTIEYAEESTSEACEDCQEYMSSWFSDKVRENPNYLWMLGGSGLLHDIPVDYTIPGEFEDYDILELATGSDPPSEVETDDDFIASHEGQMDSLGLEDEGEFLFNAVIAFQLNVDFDFEEVKLNCRCEGPMKMSQELDIVLSDYENQQVVVIETTAENEVNSSKLRNKHNVILQLHALQNRYSELEIQYIYLTTGSYPDDLHEDSATLDAQENLSDLGISVDVISRPNDVSQDDLDPNALNHHGSVDFIENFDSLYESLLSECREKVEVFMTSTTTARV</sequence>
<dbReference type="RefSeq" id="WP_310930569.1">
    <property type="nucleotide sequence ID" value="NZ_JAMQOQ010000007.1"/>
</dbReference>